<evidence type="ECO:0000313" key="1">
    <source>
        <dbReference type="EMBL" id="PZR08414.1"/>
    </source>
</evidence>
<dbReference type="Gene3D" id="3.30.300.20">
    <property type="match status" value="1"/>
</dbReference>
<gene>
    <name evidence="1" type="ORF">DI536_24865</name>
</gene>
<dbReference type="PANTHER" id="PTHR42830">
    <property type="entry name" value="OSMOTICALLY INDUCIBLE FAMILY PROTEIN"/>
    <property type="match status" value="1"/>
</dbReference>
<dbReference type="PANTHER" id="PTHR42830:SF2">
    <property type="entry name" value="OSMC_OHR FAMILY PROTEIN"/>
    <property type="match status" value="1"/>
</dbReference>
<sequence>MSIHRATVTWKKEGDFARKKYHRAHTWRFDGGIELKAAASPSVVPLPWTSEDAVDPEEALVAAASSCHMLTFLFLAANDGFVAESYVDEAEGHLRDNWVAEIVLRPKIAWSGAPPTDAQLDDLHHRAHEGCFIARSLKSEIRVEK</sequence>
<dbReference type="AlphaFoldDB" id="A0A2W5UYD2"/>
<dbReference type="Proteomes" id="UP000249061">
    <property type="component" value="Unassembled WGS sequence"/>
</dbReference>
<dbReference type="Pfam" id="PF02566">
    <property type="entry name" value="OsmC"/>
    <property type="match status" value="1"/>
</dbReference>
<dbReference type="InterPro" id="IPR036102">
    <property type="entry name" value="OsmC/Ohrsf"/>
</dbReference>
<dbReference type="EMBL" id="QFQP01000025">
    <property type="protein sequence ID" value="PZR08414.1"/>
    <property type="molecule type" value="Genomic_DNA"/>
</dbReference>
<accession>A0A2W5UYD2</accession>
<dbReference type="InterPro" id="IPR003718">
    <property type="entry name" value="OsmC/Ohr_fam"/>
</dbReference>
<dbReference type="InterPro" id="IPR052707">
    <property type="entry name" value="OsmC_Ohr_Peroxiredoxin"/>
</dbReference>
<dbReference type="SUPFAM" id="SSF82784">
    <property type="entry name" value="OsmC-like"/>
    <property type="match status" value="1"/>
</dbReference>
<dbReference type="InterPro" id="IPR015946">
    <property type="entry name" value="KH_dom-like_a/b"/>
</dbReference>
<reference evidence="1 2" key="1">
    <citation type="submission" date="2017-08" db="EMBL/GenBank/DDBJ databases">
        <title>Infants hospitalized years apart are colonized by the same room-sourced microbial strains.</title>
        <authorList>
            <person name="Brooks B."/>
            <person name="Olm M.R."/>
            <person name="Firek B.A."/>
            <person name="Baker R."/>
            <person name="Thomas B.C."/>
            <person name="Morowitz M.J."/>
            <person name="Banfield J.F."/>
        </authorList>
    </citation>
    <scope>NUCLEOTIDE SEQUENCE [LARGE SCALE GENOMIC DNA]</scope>
    <source>
        <strain evidence="1">S2_003_000_R2_14</strain>
    </source>
</reference>
<evidence type="ECO:0000313" key="2">
    <source>
        <dbReference type="Proteomes" id="UP000249061"/>
    </source>
</evidence>
<organism evidence="1 2">
    <name type="scientific">Archangium gephyra</name>
    <dbReference type="NCBI Taxonomy" id="48"/>
    <lineage>
        <taxon>Bacteria</taxon>
        <taxon>Pseudomonadati</taxon>
        <taxon>Myxococcota</taxon>
        <taxon>Myxococcia</taxon>
        <taxon>Myxococcales</taxon>
        <taxon>Cystobacterineae</taxon>
        <taxon>Archangiaceae</taxon>
        <taxon>Archangium</taxon>
    </lineage>
</organism>
<protein>
    <submittedName>
        <fullName evidence="1">Peroxiredoxin</fullName>
    </submittedName>
</protein>
<proteinExistence type="predicted"/>
<name>A0A2W5UYD2_9BACT</name>
<comment type="caution">
    <text evidence="1">The sequence shown here is derived from an EMBL/GenBank/DDBJ whole genome shotgun (WGS) entry which is preliminary data.</text>
</comment>